<dbReference type="Gene3D" id="1.10.3970.10">
    <property type="entry name" value="BSD domain"/>
    <property type="match status" value="1"/>
</dbReference>
<dbReference type="GO" id="GO:0006289">
    <property type="term" value="P:nucleotide-excision repair"/>
    <property type="evidence" value="ECO:0007669"/>
    <property type="project" value="InterPro"/>
</dbReference>
<dbReference type="GO" id="GO:0000439">
    <property type="term" value="C:transcription factor TFIIH core complex"/>
    <property type="evidence" value="ECO:0007669"/>
    <property type="project" value="InterPro"/>
</dbReference>
<dbReference type="PROSITE" id="PS50858">
    <property type="entry name" value="BSD"/>
    <property type="match status" value="2"/>
</dbReference>
<name>A0A4P9YM66_ROZAC</name>
<dbReference type="InterPro" id="IPR005607">
    <property type="entry name" value="BSD_dom"/>
</dbReference>
<accession>A0A4P9YM66</accession>
<dbReference type="Pfam" id="PF08567">
    <property type="entry name" value="PH_TFIIH"/>
    <property type="match status" value="1"/>
</dbReference>
<dbReference type="EMBL" id="ML005089">
    <property type="protein sequence ID" value="RKP20272.1"/>
    <property type="molecule type" value="Genomic_DNA"/>
</dbReference>
<dbReference type="Proteomes" id="UP000281549">
    <property type="component" value="Unassembled WGS sequence"/>
</dbReference>
<keyword evidence="4" id="KW-0805">Transcription regulation</keyword>
<dbReference type="InterPro" id="IPR035925">
    <property type="entry name" value="BSD_dom_sf"/>
</dbReference>
<dbReference type="AlphaFoldDB" id="A0A4P9YM66"/>
<feature type="domain" description="BSD" evidence="7">
    <location>
        <begin position="174"/>
        <end position="226"/>
    </location>
</feature>
<dbReference type="PANTHER" id="PTHR12856">
    <property type="entry name" value="TRANSCRIPTION INITIATION FACTOR IIH-RELATED"/>
    <property type="match status" value="1"/>
</dbReference>
<feature type="domain" description="BSD" evidence="7">
    <location>
        <begin position="106"/>
        <end position="143"/>
    </location>
</feature>
<dbReference type="SUPFAM" id="SSF140383">
    <property type="entry name" value="BSD domain-like"/>
    <property type="match status" value="2"/>
</dbReference>
<comment type="subcellular location">
    <subcellularLocation>
        <location evidence="1">Nucleus</location>
    </subcellularLocation>
</comment>
<protein>
    <recommendedName>
        <fullName evidence="7">BSD domain-containing protein</fullName>
    </recommendedName>
</protein>
<organism evidence="8 9">
    <name type="scientific">Rozella allomycis (strain CSF55)</name>
    <dbReference type="NCBI Taxonomy" id="988480"/>
    <lineage>
        <taxon>Eukaryota</taxon>
        <taxon>Fungi</taxon>
        <taxon>Fungi incertae sedis</taxon>
        <taxon>Cryptomycota</taxon>
        <taxon>Cryptomycota incertae sedis</taxon>
        <taxon>Rozella</taxon>
    </lineage>
</organism>
<dbReference type="SMART" id="SM00751">
    <property type="entry name" value="BSD"/>
    <property type="match status" value="2"/>
</dbReference>
<reference evidence="9" key="1">
    <citation type="journal article" date="2018" name="Nat. Microbiol.">
        <title>Leveraging single-cell genomics to expand the fungal tree of life.</title>
        <authorList>
            <person name="Ahrendt S.R."/>
            <person name="Quandt C.A."/>
            <person name="Ciobanu D."/>
            <person name="Clum A."/>
            <person name="Salamov A."/>
            <person name="Andreopoulos B."/>
            <person name="Cheng J.F."/>
            <person name="Woyke T."/>
            <person name="Pelin A."/>
            <person name="Henrissat B."/>
            <person name="Reynolds N.K."/>
            <person name="Benny G.L."/>
            <person name="Smith M.E."/>
            <person name="James T.Y."/>
            <person name="Grigoriev I.V."/>
        </authorList>
    </citation>
    <scope>NUCLEOTIDE SEQUENCE [LARGE SCALE GENOMIC DNA]</scope>
    <source>
        <strain evidence="9">CSF55</strain>
    </source>
</reference>
<dbReference type="SUPFAM" id="SSF50729">
    <property type="entry name" value="PH domain-like"/>
    <property type="match status" value="1"/>
</dbReference>
<evidence type="ECO:0000313" key="8">
    <source>
        <dbReference type="EMBL" id="RKP20272.1"/>
    </source>
</evidence>
<evidence type="ECO:0000256" key="5">
    <source>
        <dbReference type="ARBA" id="ARBA00023163"/>
    </source>
</evidence>
<evidence type="ECO:0000256" key="6">
    <source>
        <dbReference type="ARBA" id="ARBA00023242"/>
    </source>
</evidence>
<gene>
    <name evidence="8" type="ORF">ROZALSC1DRAFT_28228</name>
</gene>
<evidence type="ECO:0000313" key="9">
    <source>
        <dbReference type="Proteomes" id="UP000281549"/>
    </source>
</evidence>
<keyword evidence="5" id="KW-0804">Transcription</keyword>
<dbReference type="CDD" id="cd13229">
    <property type="entry name" value="PH_TFIIH"/>
    <property type="match status" value="1"/>
</dbReference>
<evidence type="ECO:0000259" key="7">
    <source>
        <dbReference type="PROSITE" id="PS50858"/>
    </source>
</evidence>
<keyword evidence="3" id="KW-0677">Repeat</keyword>
<proteinExistence type="inferred from homology"/>
<sequence length="500" mass="58399">MQDGEKRLGVFNVLYKKRSGKLHVFNLQLKWSLEDESVYEVLLNYKDIKSHAVNPSKDKPMIKILTEKESYIFTFISGVEERDHVKELITKYLRIGKGMNPIITDKEVRLRLLVLKKYPELARLREELVSNKVMTEDEFWETRQNILLQEFIEENQKRGIPGSVLKELKPTTTDDQTIRFSITPIKMQTIFAQYPSLHKMYKEMVPNKISEREFWTLYSQSKFIHGENASNKNAIFDSCYEKDSKMNLSDMTKEIGKWSDVSKTENDYSPEIIDFEKESRIQASLKRFNKQSLALLNSTTNKTSSNDERDSLIIEDLVPSKDDNFIPLAFSNNPFNKNSISSKITKEDINSYLNKLKKELQNPSFSFQTAAGYDEMRNLNLIPPSNIDLRKETSKIIMGYRKVISKIPNFPYDEVVAFHNKTMEVLRHFWSTFPLNSQDKVEKNQKMVQVIESLMEGYNEWINSGEERRSIFENLLRNTYSSMLKAIEKGYAVHNLPSTN</sequence>
<keyword evidence="6" id="KW-0539">Nucleus</keyword>
<dbReference type="Pfam" id="PF03909">
    <property type="entry name" value="BSD"/>
    <property type="match status" value="2"/>
</dbReference>
<dbReference type="Gene3D" id="6.10.140.1200">
    <property type="match status" value="1"/>
</dbReference>
<evidence type="ECO:0000256" key="2">
    <source>
        <dbReference type="ARBA" id="ARBA00009448"/>
    </source>
</evidence>
<evidence type="ECO:0000256" key="1">
    <source>
        <dbReference type="ARBA" id="ARBA00004123"/>
    </source>
</evidence>
<comment type="similarity">
    <text evidence="2">Belongs to the TFB1 family.</text>
</comment>
<dbReference type="InterPro" id="IPR013876">
    <property type="entry name" value="TFIIH_BTF_p62_N"/>
</dbReference>
<dbReference type="InterPro" id="IPR027079">
    <property type="entry name" value="Tfb1/GTF2H1"/>
</dbReference>
<dbReference type="GO" id="GO:0006351">
    <property type="term" value="P:DNA-templated transcription"/>
    <property type="evidence" value="ECO:0007669"/>
    <property type="project" value="InterPro"/>
</dbReference>
<dbReference type="InterPro" id="IPR011993">
    <property type="entry name" value="PH-like_dom_sf"/>
</dbReference>
<evidence type="ECO:0000256" key="3">
    <source>
        <dbReference type="ARBA" id="ARBA00022737"/>
    </source>
</evidence>
<evidence type="ECO:0000256" key="4">
    <source>
        <dbReference type="ARBA" id="ARBA00023015"/>
    </source>
</evidence>
<dbReference type="Gene3D" id="2.30.29.30">
    <property type="entry name" value="Pleckstrin-homology domain (PH domain)/Phosphotyrosine-binding domain (PTB)"/>
    <property type="match status" value="1"/>
</dbReference>